<dbReference type="EMBL" id="KZ819204">
    <property type="protein sequence ID" value="PWY97632.1"/>
    <property type="molecule type" value="Genomic_DNA"/>
</dbReference>
<evidence type="ECO:0000256" key="5">
    <source>
        <dbReference type="SAM" id="MobiDB-lite"/>
    </source>
</evidence>
<accession>A0A317XIK5</accession>
<dbReference type="PROSITE" id="PS51767">
    <property type="entry name" value="PEPTIDASE_A1"/>
    <property type="match status" value="1"/>
</dbReference>
<feature type="active site" evidence="3">
    <location>
        <position position="121"/>
    </location>
</feature>
<feature type="active site" evidence="3">
    <location>
        <position position="292"/>
    </location>
</feature>
<dbReference type="InterPro" id="IPR033121">
    <property type="entry name" value="PEPTIDASE_A1"/>
</dbReference>
<evidence type="ECO:0000313" key="8">
    <source>
        <dbReference type="EMBL" id="PWY97632.1"/>
    </source>
</evidence>
<gene>
    <name evidence="8" type="ORF">BCV70DRAFT_219314</name>
</gene>
<name>A0A317XIK5_9BASI</name>
<proteinExistence type="inferred from homology"/>
<dbReference type="PANTHER" id="PTHR47966">
    <property type="entry name" value="BETA-SITE APP-CLEAVING ENZYME, ISOFORM A-RELATED"/>
    <property type="match status" value="1"/>
</dbReference>
<dbReference type="InterPro" id="IPR021109">
    <property type="entry name" value="Peptidase_aspartic_dom_sf"/>
</dbReference>
<evidence type="ECO:0000256" key="6">
    <source>
        <dbReference type="SAM" id="SignalP"/>
    </source>
</evidence>
<feature type="signal peptide" evidence="6">
    <location>
        <begin position="1"/>
        <end position="23"/>
    </location>
</feature>
<evidence type="ECO:0000256" key="2">
    <source>
        <dbReference type="ARBA" id="ARBA00022750"/>
    </source>
</evidence>
<dbReference type="Pfam" id="PF00026">
    <property type="entry name" value="Asp"/>
    <property type="match status" value="1"/>
</dbReference>
<evidence type="ECO:0000256" key="1">
    <source>
        <dbReference type="ARBA" id="ARBA00007447"/>
    </source>
</evidence>
<dbReference type="OrthoDB" id="771136at2759"/>
<reference evidence="8 9" key="1">
    <citation type="journal article" date="2018" name="Mol. Biol. Evol.">
        <title>Broad Genomic Sampling Reveals a Smut Pathogenic Ancestry of the Fungal Clade Ustilaginomycotina.</title>
        <authorList>
            <person name="Kijpornyongpan T."/>
            <person name="Mondo S.J."/>
            <person name="Barry K."/>
            <person name="Sandor L."/>
            <person name="Lee J."/>
            <person name="Lipzen A."/>
            <person name="Pangilinan J."/>
            <person name="LaButti K."/>
            <person name="Hainaut M."/>
            <person name="Henrissat B."/>
            <person name="Grigoriev I.V."/>
            <person name="Spatafora J.W."/>
            <person name="Aime M.C."/>
        </authorList>
    </citation>
    <scope>NUCLEOTIDE SEQUENCE [LARGE SCALE GENOMIC DNA]</scope>
    <source>
        <strain evidence="8 9">MCA 3645</strain>
    </source>
</reference>
<dbReference type="InParanoid" id="A0A317XIK5"/>
<dbReference type="CDD" id="cd05471">
    <property type="entry name" value="pepsin_like"/>
    <property type="match status" value="1"/>
</dbReference>
<comment type="similarity">
    <text evidence="1 4">Belongs to the peptidase A1 family.</text>
</comment>
<dbReference type="GO" id="GO:0004190">
    <property type="term" value="F:aspartic-type endopeptidase activity"/>
    <property type="evidence" value="ECO:0007669"/>
    <property type="project" value="UniProtKB-KW"/>
</dbReference>
<keyword evidence="4" id="KW-0378">Hydrolase</keyword>
<evidence type="ECO:0000256" key="3">
    <source>
        <dbReference type="PIRSR" id="PIRSR601461-1"/>
    </source>
</evidence>
<dbReference type="InterPro" id="IPR001461">
    <property type="entry name" value="Aspartic_peptidase_A1"/>
</dbReference>
<protein>
    <submittedName>
        <fullName evidence="8">Acid protease</fullName>
    </submittedName>
</protein>
<evidence type="ECO:0000313" key="9">
    <source>
        <dbReference type="Proteomes" id="UP000246740"/>
    </source>
</evidence>
<dbReference type="PROSITE" id="PS00141">
    <property type="entry name" value="ASP_PROTEASE"/>
    <property type="match status" value="1"/>
</dbReference>
<keyword evidence="9" id="KW-1185">Reference proteome</keyword>
<dbReference type="Proteomes" id="UP000246740">
    <property type="component" value="Unassembled WGS sequence"/>
</dbReference>
<keyword evidence="2 4" id="KW-0064">Aspartyl protease</keyword>
<keyword evidence="4 8" id="KW-0645">Protease</keyword>
<dbReference type="PRINTS" id="PR00792">
    <property type="entry name" value="PEPSIN"/>
</dbReference>
<evidence type="ECO:0000256" key="4">
    <source>
        <dbReference type="RuleBase" id="RU000454"/>
    </source>
</evidence>
<keyword evidence="6" id="KW-0732">Signal</keyword>
<feature type="domain" description="Peptidase A1" evidence="7">
    <location>
        <begin position="103"/>
        <end position="404"/>
    </location>
</feature>
<dbReference type="PANTHER" id="PTHR47966:SF57">
    <property type="entry name" value="PEPTIDASE A1 DOMAIN-CONTAINING PROTEIN"/>
    <property type="match status" value="1"/>
</dbReference>
<feature type="chain" id="PRO_5016425754" evidence="6">
    <location>
        <begin position="24"/>
        <end position="459"/>
    </location>
</feature>
<dbReference type="GO" id="GO:0006508">
    <property type="term" value="P:proteolysis"/>
    <property type="evidence" value="ECO:0007669"/>
    <property type="project" value="UniProtKB-KW"/>
</dbReference>
<evidence type="ECO:0000259" key="7">
    <source>
        <dbReference type="PROSITE" id="PS51767"/>
    </source>
</evidence>
<dbReference type="InterPro" id="IPR001969">
    <property type="entry name" value="Aspartic_peptidase_AS"/>
</dbReference>
<sequence>MKVATSTLVASSFLVASASSALAVPAPAPSTQKRQEAVVHVPLTKREVQKRSGSDLLEWANAQKAHLQGKYHMNSASSSSSSSSQRKRQSGQSLINLQYDSTWLATVSGGTPAQDYNVVLDTGSSDFWIDSAYSPSSSSSFRNVSTAFDIQYGSGAVDGYQATDDFTLAGTTVQNLGFAVATSVSSGLVDSNMDGIMGMGFQRLASSGDKPFWIAANADTFSFYLQRASFTSSNQLQYGGVFTLGGSNSSLYQGDINYNSVIEALYWMIDLGGISAGGSSVSLNSLDRAAIDTGTTLIGGPDSVVQSIYANIAGSQSQGNGYYSYPCSSTINATMTFGNKQYTISDTDFSAGTLDSRGSTCLGAFFGLGSTLQTDLQWIVGDAFLKNVYTVFTNADNNPRVGFASLANGLNSGTNSRTVSTSSSGSGSSSPASKSSSLSSTSLATLAIGATAAIFASVL</sequence>
<feature type="compositionally biased region" description="Low complexity" evidence="5">
    <location>
        <begin position="75"/>
        <end position="84"/>
    </location>
</feature>
<dbReference type="InterPro" id="IPR034164">
    <property type="entry name" value="Pepsin-like_dom"/>
</dbReference>
<dbReference type="Gene3D" id="2.40.70.10">
    <property type="entry name" value="Acid Proteases"/>
    <property type="match status" value="2"/>
</dbReference>
<feature type="region of interest" description="Disordered" evidence="5">
    <location>
        <begin position="70"/>
        <end position="91"/>
    </location>
</feature>
<dbReference type="STRING" id="1882483.A0A317XIK5"/>
<dbReference type="AlphaFoldDB" id="A0A317XIK5"/>
<feature type="region of interest" description="Disordered" evidence="5">
    <location>
        <begin position="416"/>
        <end position="437"/>
    </location>
</feature>
<dbReference type="SUPFAM" id="SSF50630">
    <property type="entry name" value="Acid proteases"/>
    <property type="match status" value="1"/>
</dbReference>
<organism evidence="8 9">
    <name type="scientific">Testicularia cyperi</name>
    <dbReference type="NCBI Taxonomy" id="1882483"/>
    <lineage>
        <taxon>Eukaryota</taxon>
        <taxon>Fungi</taxon>
        <taxon>Dikarya</taxon>
        <taxon>Basidiomycota</taxon>
        <taxon>Ustilaginomycotina</taxon>
        <taxon>Ustilaginomycetes</taxon>
        <taxon>Ustilaginales</taxon>
        <taxon>Anthracoideaceae</taxon>
        <taxon>Testicularia</taxon>
    </lineage>
</organism>